<accession>A0A2P8FXB7</accession>
<organism evidence="2 3">
    <name type="scientific">Chitinophaga ginsengisoli</name>
    <dbReference type="NCBI Taxonomy" id="363837"/>
    <lineage>
        <taxon>Bacteria</taxon>
        <taxon>Pseudomonadati</taxon>
        <taxon>Bacteroidota</taxon>
        <taxon>Chitinophagia</taxon>
        <taxon>Chitinophagales</taxon>
        <taxon>Chitinophagaceae</taxon>
        <taxon>Chitinophaga</taxon>
    </lineage>
</organism>
<evidence type="ECO:0000259" key="1">
    <source>
        <dbReference type="PROSITE" id="PS51820"/>
    </source>
</evidence>
<evidence type="ECO:0000313" key="2">
    <source>
        <dbReference type="EMBL" id="PSL26362.1"/>
    </source>
</evidence>
<dbReference type="Pfam" id="PF07691">
    <property type="entry name" value="PA14"/>
    <property type="match status" value="1"/>
</dbReference>
<name>A0A2P8FXB7_9BACT</name>
<reference evidence="2 3" key="1">
    <citation type="submission" date="2018-03" db="EMBL/GenBank/DDBJ databases">
        <title>Genomic Encyclopedia of Archaeal and Bacterial Type Strains, Phase II (KMG-II): from individual species to whole genera.</title>
        <authorList>
            <person name="Goeker M."/>
        </authorList>
    </citation>
    <scope>NUCLEOTIDE SEQUENCE [LARGE SCALE GENOMIC DNA]</scope>
    <source>
        <strain evidence="2 3">DSM 18107</strain>
    </source>
</reference>
<dbReference type="SUPFAM" id="SSF56988">
    <property type="entry name" value="Anthrax protective antigen"/>
    <property type="match status" value="1"/>
</dbReference>
<feature type="domain" description="PA14" evidence="1">
    <location>
        <begin position="618"/>
        <end position="759"/>
    </location>
</feature>
<dbReference type="RefSeq" id="WP_106604324.1">
    <property type="nucleotide sequence ID" value="NZ_PYGK01000011.1"/>
</dbReference>
<evidence type="ECO:0000313" key="3">
    <source>
        <dbReference type="Proteomes" id="UP000240978"/>
    </source>
</evidence>
<protein>
    <submittedName>
        <fullName evidence="2">PA14 domain-containing protein</fullName>
    </submittedName>
</protein>
<proteinExistence type="predicted"/>
<sequence>MILKTAAKGKKAFAITMLILLYCEAVLPAYAFAAPRITWHYSHVNVTTGSTRKPLSAPVVAADVTLKELPTEKEFGGPGQPESQSFHSVNSDNMVDLFSGDFSYNIPLMDVGGYPLALGYSSGISMDQEASWVGLGWNINPGSITRNMRGLPDDFNGTDTVQKASNMKENKTIGVTSGADVEVTGLSKFVGFGIGGSMGVLYNNYKGWGIETSVNANINAGSRSMDRATSGLSITNSSQDGVTLGTSFSYKFADQKASQEGGMSGSVSTGLSYNAREGMKALTFSAGVRQYTADDKKSKEEPSHSSTASTYISFAQPAFMPSINLAYTNTSYSYTAKIGYETKVVHPSFYISGYVSLQDIADDDKRLSLPAYGYLNYQKANGNEGALLDYNRDKEIAYREKPAVPNIGVPSYTYDVFSISGEGSGGMFRAYRGDIGYVYDHAMRSRDKSDRLSTDIGIGDLVHGGVDLSLTRAYTQVGPWVEQNPLATTVAFKKSDKTFESAYFRNPGEKSGNTKAFYDAIGGDDVVAVDLYQPSNSSPTIEATNRLNAYRNKKLVAKKTLTPDNVYKGTRDKRSQVISYLTASEASVGGLSKYIENYTPNLFSLSSCSVDFPDNVNGQGVGLKAEYFKGKKFEEPLFERIDPQVNFNNKGEFAAIAPPGVSLDNNFSIRWTGRLKADVTGRYCITTRSDDGVRVYLNDTLLIDRWNDHPERLDTAWVNLVGGELYNLRAEYYQAGGRAVMRMLWKPLATTEVPIPTSNLYLMPDKDTFVVGNSLLSREKRVNQFRKPDHISEISVLNTDGRRYVYGIPVYNLKQKDVAFSVAASGGNRNEGMVKYAIGSDNTLSNNKGNDNYFNSEELPAFAHSFLLTGIVSPDYADVTGDGISDDDLGTAVKFNYTKIAGIKNPYQWRTPANDSAAYNEGLRTDNRDDKGSYVTGEKELWYLHSIESKTMIATFKTSERDDLPAINEDGVKQSGRVARKLDEINLYAKADFQKYNTGAKPIKTVHFEYTYELCPGVNRPLNNTGKLTLKRVWFSYNGNDKGKRNPYVFSYNKNNPVYNAKSYDRWGNYKPATQNPGYTSSNQINNAEYPYALQDSSLAAANAAAWTLDSIILPGGGRMKIDYESDDYAYVQNKRAAQMFKVAGFSATAPGSSGDLNRALYGLIDYRYVAVNVPKAVSSRQDLYSRYLEGLNGRLYFRLYVQVPGDKFGGGGEYVPCYAIIDDNEYGYFNNGNTIWIKVKAITAGGDTGEKTSIFSPMAQAAIQYLRLNLPSKAYPGSDTGDDFQFSDAIKILLSQADNINNTFLTYNVAARTKMWMREIDTSRTTVRLDNPFYKKYGGGLRVKRIKIYDNWNAMTKQQESVYGTEYQYTTTKEVNRTPVEISSGVASYEPMIGNEENPWRQPLEYKQQVAALAPVNMGYTEEPLCESFFPAPSVGYRNVRVRSINSKNVRSASGFEETRFYTTYDFPVLTDMTLVADGKKRFKPALGNFLRINAKHFVAISQGFKVELNDMNGKIRSQASYAETDADNPISYTENFYRTEVPKAEFKHLVSTVTTIDPDGVVDTAATVGEDVELMLDMRHQKSVTNANNFNVNGDFFSFSLPPVFLIPTLWNLAQREEVLFKSVAATKVISRHGLLDSVVVVDKGSRVVIRNIAYDNETGDVVLTSTQNLFGDPVYHFTWPSGWTYDGMGSAYKNVNVLLDNIFIAGGKITKGITAGTEANYFSSGDVILVGSRVKTGGADCTPQIATFRTSSVLYAVDANAVSGGTPDIYFVNPDGAPFSGNDVMMKIVRSGRKNMNLAVGEASMLNNPLVKQGDKYQLVIDANSRVIKANAVEYKQDWKVADKKKQKAVCAN</sequence>
<dbReference type="SMART" id="SM00758">
    <property type="entry name" value="PA14"/>
    <property type="match status" value="1"/>
</dbReference>
<dbReference type="Gene3D" id="3.90.182.10">
    <property type="entry name" value="Toxin - Anthrax Protective Antigen,domain 1"/>
    <property type="match status" value="1"/>
</dbReference>
<comment type="caution">
    <text evidence="2">The sequence shown here is derived from an EMBL/GenBank/DDBJ whole genome shotgun (WGS) entry which is preliminary data.</text>
</comment>
<keyword evidence="3" id="KW-1185">Reference proteome</keyword>
<dbReference type="PROSITE" id="PS51820">
    <property type="entry name" value="PA14"/>
    <property type="match status" value="1"/>
</dbReference>
<dbReference type="InterPro" id="IPR011658">
    <property type="entry name" value="PA14_dom"/>
</dbReference>
<gene>
    <name evidence="2" type="ORF">CLV42_11173</name>
</gene>
<dbReference type="EMBL" id="PYGK01000011">
    <property type="protein sequence ID" value="PSL26362.1"/>
    <property type="molecule type" value="Genomic_DNA"/>
</dbReference>
<dbReference type="OrthoDB" id="9814627at2"/>
<dbReference type="InterPro" id="IPR037524">
    <property type="entry name" value="PA14/GLEYA"/>
</dbReference>
<dbReference type="Proteomes" id="UP000240978">
    <property type="component" value="Unassembled WGS sequence"/>
</dbReference>